<dbReference type="InterPro" id="IPR045020">
    <property type="entry name" value="PRX_1cys"/>
</dbReference>
<keyword evidence="5 9" id="KW-0560">Oxidoreductase</keyword>
<evidence type="ECO:0000313" key="13">
    <source>
        <dbReference type="Proteomes" id="UP000316921"/>
    </source>
</evidence>
<evidence type="ECO:0000256" key="6">
    <source>
        <dbReference type="ARBA" id="ARBA00023284"/>
    </source>
</evidence>
<comment type="catalytic activity">
    <reaction evidence="9">
        <text>a hydroperoxide + [thioredoxin]-dithiol = an alcohol + [thioredoxin]-disulfide + H2O</text>
        <dbReference type="Rhea" id="RHEA:62620"/>
        <dbReference type="Rhea" id="RHEA-COMP:10698"/>
        <dbReference type="Rhea" id="RHEA-COMP:10700"/>
        <dbReference type="ChEBI" id="CHEBI:15377"/>
        <dbReference type="ChEBI" id="CHEBI:29950"/>
        <dbReference type="ChEBI" id="CHEBI:30879"/>
        <dbReference type="ChEBI" id="CHEBI:35924"/>
        <dbReference type="ChEBI" id="CHEBI:50058"/>
        <dbReference type="EC" id="1.11.1.24"/>
    </reaction>
</comment>
<dbReference type="GO" id="GO:0045454">
    <property type="term" value="P:cell redox homeostasis"/>
    <property type="evidence" value="ECO:0007669"/>
    <property type="project" value="TreeGrafter"/>
</dbReference>
<keyword evidence="3 9" id="KW-0575">Peroxidase</keyword>
<dbReference type="PANTHER" id="PTHR10681">
    <property type="entry name" value="THIOREDOXIN PEROXIDASE"/>
    <property type="match status" value="1"/>
</dbReference>
<dbReference type="EC" id="1.11.1.24" evidence="9"/>
<dbReference type="RefSeq" id="WP_145063359.1">
    <property type="nucleotide sequence ID" value="NZ_CP036287.1"/>
</dbReference>
<evidence type="ECO:0000256" key="5">
    <source>
        <dbReference type="ARBA" id="ARBA00023002"/>
    </source>
</evidence>
<comment type="similarity">
    <text evidence="7 9">Belongs to the peroxiredoxin family. Prx6 subfamily.</text>
</comment>
<dbReference type="InterPro" id="IPR022915">
    <property type="entry name" value="Peroxiredoxin_TDXH"/>
</dbReference>
<evidence type="ECO:0000256" key="7">
    <source>
        <dbReference type="ARBA" id="ARBA00025719"/>
    </source>
</evidence>
<accession>A0A518BGL0</accession>
<reference evidence="12 13" key="1">
    <citation type="submission" date="2019-02" db="EMBL/GenBank/DDBJ databases">
        <title>Deep-cultivation of Planctomycetes and their phenomic and genomic characterization uncovers novel biology.</title>
        <authorList>
            <person name="Wiegand S."/>
            <person name="Jogler M."/>
            <person name="Boedeker C."/>
            <person name="Pinto D."/>
            <person name="Vollmers J."/>
            <person name="Rivas-Marin E."/>
            <person name="Kohn T."/>
            <person name="Peeters S.H."/>
            <person name="Heuer A."/>
            <person name="Rast P."/>
            <person name="Oberbeckmann S."/>
            <person name="Bunk B."/>
            <person name="Jeske O."/>
            <person name="Meyerdierks A."/>
            <person name="Storesund J.E."/>
            <person name="Kallscheuer N."/>
            <person name="Luecker S."/>
            <person name="Lage O.M."/>
            <person name="Pohl T."/>
            <person name="Merkel B.J."/>
            <person name="Hornburger P."/>
            <person name="Mueller R.-W."/>
            <person name="Bruemmer F."/>
            <person name="Labrenz M."/>
            <person name="Spormann A.M."/>
            <person name="Op den Camp H."/>
            <person name="Overmann J."/>
            <person name="Amann R."/>
            <person name="Jetten M.S.M."/>
            <person name="Mascher T."/>
            <person name="Medema M.H."/>
            <person name="Devos D.P."/>
            <person name="Kaster A.-K."/>
            <person name="Ovreas L."/>
            <person name="Rohde M."/>
            <person name="Galperin M.Y."/>
            <person name="Jogler C."/>
        </authorList>
    </citation>
    <scope>NUCLEOTIDE SEQUENCE [LARGE SCALE GENOMIC DNA]</scope>
    <source>
        <strain evidence="12 13">Pla133</strain>
    </source>
</reference>
<dbReference type="AlphaFoldDB" id="A0A518BGL0"/>
<evidence type="ECO:0000256" key="4">
    <source>
        <dbReference type="ARBA" id="ARBA00022862"/>
    </source>
</evidence>
<feature type="domain" description="Thioredoxin" evidence="11">
    <location>
        <begin position="12"/>
        <end position="167"/>
    </location>
</feature>
<keyword evidence="4 9" id="KW-0049">Antioxidant</keyword>
<dbReference type="SUPFAM" id="SSF52833">
    <property type="entry name" value="Thioredoxin-like"/>
    <property type="match status" value="1"/>
</dbReference>
<sequence length="227" mass="25014">MQSHASIPFALPRLNEPAPYFMADTTHGPRALEDYAGRWLLLFSHPADFTPVCTSEFVALARAQAQFDALDCALLGLSVDSTYAHIAWVRAIEDKFGVRVEFPIIDDASMAVARLYGMVHPGESECASVRAVFVIDPDGMVRAMQVYPMTTGRSIDELLRLVRALRMSADTGLATPEGWQPGDDVVEVPPRTVQEANRAPQAGVERLDWYFARRPDPTRGEPASDPV</sequence>
<dbReference type="GO" id="GO:0006979">
    <property type="term" value="P:response to oxidative stress"/>
    <property type="evidence" value="ECO:0007669"/>
    <property type="project" value="TreeGrafter"/>
</dbReference>
<organism evidence="12 13">
    <name type="scientific">Engelhardtia mirabilis</name>
    <dbReference type="NCBI Taxonomy" id="2528011"/>
    <lineage>
        <taxon>Bacteria</taxon>
        <taxon>Pseudomonadati</taxon>
        <taxon>Planctomycetota</taxon>
        <taxon>Planctomycetia</taxon>
        <taxon>Planctomycetia incertae sedis</taxon>
        <taxon>Engelhardtia</taxon>
    </lineage>
</organism>
<dbReference type="Pfam" id="PF00578">
    <property type="entry name" value="AhpC-TSA"/>
    <property type="match status" value="1"/>
</dbReference>
<keyword evidence="6 9" id="KW-0676">Redox-active center</keyword>
<protein>
    <recommendedName>
        <fullName evidence="9">Peroxiredoxin</fullName>
        <ecNumber evidence="9">1.11.1.24</ecNumber>
    </recommendedName>
    <alternativeName>
        <fullName evidence="9">Thioredoxin-dependent peroxiredoxin</fullName>
    </alternativeName>
</protein>
<dbReference type="Pfam" id="PF10417">
    <property type="entry name" value="1-cysPrx_C"/>
    <property type="match status" value="1"/>
</dbReference>
<dbReference type="InterPro" id="IPR036249">
    <property type="entry name" value="Thioredoxin-like_sf"/>
</dbReference>
<dbReference type="GO" id="GO:0042744">
    <property type="term" value="P:hydrogen peroxide catabolic process"/>
    <property type="evidence" value="ECO:0007669"/>
    <property type="project" value="TreeGrafter"/>
</dbReference>
<dbReference type="Gene3D" id="3.40.30.10">
    <property type="entry name" value="Glutaredoxin"/>
    <property type="match status" value="1"/>
</dbReference>
<dbReference type="InterPro" id="IPR013766">
    <property type="entry name" value="Thioredoxin_domain"/>
</dbReference>
<evidence type="ECO:0000256" key="1">
    <source>
        <dbReference type="ARBA" id="ARBA00009796"/>
    </source>
</evidence>
<dbReference type="Proteomes" id="UP000316921">
    <property type="component" value="Chromosome"/>
</dbReference>
<comment type="subcellular location">
    <subcellularLocation>
        <location evidence="9">Cytoplasm</location>
    </subcellularLocation>
</comment>
<evidence type="ECO:0000256" key="2">
    <source>
        <dbReference type="ARBA" id="ARBA00022490"/>
    </source>
</evidence>
<dbReference type="NCBIfam" id="NF009668">
    <property type="entry name" value="PRK13189.1"/>
    <property type="match status" value="1"/>
</dbReference>
<dbReference type="KEGG" id="pbap:Pla133_11710"/>
<dbReference type="GO" id="GO:0033554">
    <property type="term" value="P:cellular response to stress"/>
    <property type="evidence" value="ECO:0007669"/>
    <property type="project" value="TreeGrafter"/>
</dbReference>
<evidence type="ECO:0000256" key="10">
    <source>
        <dbReference type="PIRSR" id="PIRSR000239-1"/>
    </source>
</evidence>
<evidence type="ECO:0000256" key="9">
    <source>
        <dbReference type="HAMAP-Rule" id="MF_00401"/>
    </source>
</evidence>
<dbReference type="InterPro" id="IPR019479">
    <property type="entry name" value="Peroxiredoxin_C"/>
</dbReference>
<dbReference type="InterPro" id="IPR050217">
    <property type="entry name" value="Peroxiredoxin"/>
</dbReference>
<evidence type="ECO:0000313" key="12">
    <source>
        <dbReference type="EMBL" id="QDU66105.1"/>
    </source>
</evidence>
<feature type="active site" description="Cysteine sulfenic acid (-SOH) intermediate; for peroxidase activity" evidence="10">
    <location>
        <position position="53"/>
    </location>
</feature>
<dbReference type="PROSITE" id="PS51352">
    <property type="entry name" value="THIOREDOXIN_2"/>
    <property type="match status" value="1"/>
</dbReference>
<comment type="subunit">
    <text evidence="9">Homodecamer. Pentamer of dimers that assemble into a ring structure.</text>
</comment>
<evidence type="ECO:0000259" key="11">
    <source>
        <dbReference type="PROSITE" id="PS51352"/>
    </source>
</evidence>
<dbReference type="CDD" id="cd03016">
    <property type="entry name" value="PRX_1cys"/>
    <property type="match status" value="1"/>
</dbReference>
<feature type="active site" description="Cysteine sulfenic acid (-SOH) intermediate" evidence="9">
    <location>
        <position position="53"/>
    </location>
</feature>
<evidence type="ECO:0000256" key="3">
    <source>
        <dbReference type="ARBA" id="ARBA00022559"/>
    </source>
</evidence>
<evidence type="ECO:0000256" key="8">
    <source>
        <dbReference type="ARBA" id="ARBA00037420"/>
    </source>
</evidence>
<proteinExistence type="inferred from homology"/>
<name>A0A518BGL0_9BACT</name>
<dbReference type="InterPro" id="IPR000866">
    <property type="entry name" value="AhpC/TSA"/>
</dbReference>
<dbReference type="HAMAP" id="MF_00401">
    <property type="entry name" value="Peroxiredoxin"/>
    <property type="match status" value="1"/>
</dbReference>
<keyword evidence="2 9" id="KW-0963">Cytoplasm</keyword>
<dbReference type="PIRSF" id="PIRSF000239">
    <property type="entry name" value="AHPC"/>
    <property type="match status" value="1"/>
</dbReference>
<dbReference type="EMBL" id="CP036287">
    <property type="protein sequence ID" value="QDU66105.1"/>
    <property type="molecule type" value="Genomic_DNA"/>
</dbReference>
<comment type="miscellaneous">
    <text evidence="9">The active site is a conserved redox-active cysteine residue, the peroxidatic cysteine (C(P)), which makes the nucleophilic attack on the peroxide substrate. The peroxide oxidizes the C(P)-SH to cysteine sulfenic acid (C(P)-SOH), which then reacts with another cysteine residue, the resolving cysteine (C(R)), to form a disulfide bridge. The disulfide is subsequently reduced by an appropriate electron donor to complete the catalytic cycle. In this 1-Cys peroxiredoxin, no C(R) is present and C(P) instead forms a disulfide with a cysteine from another protein or with a small thiol molecule.</text>
</comment>
<dbReference type="GO" id="GO:0008379">
    <property type="term" value="F:thioredoxin peroxidase activity"/>
    <property type="evidence" value="ECO:0007669"/>
    <property type="project" value="TreeGrafter"/>
</dbReference>
<comment type="function">
    <text evidence="8 9">Thiol-specific peroxidase that catalyzes the reduction of hydrogen peroxide and organic hydroperoxides to water and alcohols, respectively. Plays a role in cell protection against oxidative stress by detoxifying peroxides.</text>
</comment>
<dbReference type="GO" id="GO:0005829">
    <property type="term" value="C:cytosol"/>
    <property type="evidence" value="ECO:0007669"/>
    <property type="project" value="TreeGrafter"/>
</dbReference>
<comment type="similarity">
    <text evidence="1">Belongs to the peroxiredoxin family. AhpC/Prx1 subfamily.</text>
</comment>
<keyword evidence="13" id="KW-1185">Reference proteome</keyword>
<gene>
    <name evidence="12" type="primary">prxU</name>
    <name evidence="12" type="ORF">Pla133_11710</name>
</gene>
<comment type="caution">
    <text evidence="9">Lacks conserved residue(s) required for the propagation of feature annotation.</text>
</comment>
<dbReference type="PANTHER" id="PTHR10681:SF128">
    <property type="entry name" value="THIOREDOXIN-DEPENDENT PEROXIDE REDUCTASE, MITOCHONDRIAL"/>
    <property type="match status" value="1"/>
</dbReference>
<feature type="binding site" evidence="9">
    <location>
        <position position="130"/>
    </location>
    <ligand>
        <name>substrate</name>
    </ligand>
</feature>
<dbReference type="InterPro" id="IPR024706">
    <property type="entry name" value="Peroxiredoxin_AhpC-typ"/>
</dbReference>